<proteinExistence type="predicted"/>
<dbReference type="PANTHER" id="PTHR12280">
    <property type="entry name" value="PANTOTHENATE KINASE"/>
    <property type="match status" value="1"/>
</dbReference>
<dbReference type="GO" id="GO:0005524">
    <property type="term" value="F:ATP binding"/>
    <property type="evidence" value="ECO:0007669"/>
    <property type="project" value="InterPro"/>
</dbReference>
<dbReference type="Proteomes" id="UP001367508">
    <property type="component" value="Unassembled WGS sequence"/>
</dbReference>
<name>A0AAN9R7A8_CANGL</name>
<sequence length="269" mass="30133">MAVNEYGNPKVSNFVNSNGTLAVEIEHVEAERNLKLTAIALCLGMHISIYLSPSGGPPESIYLYGDQKQFVEIDQNDLFPYLLVNIGCGVGMIKLLELSYLGNNRTVDMLVGDIYGGMDYSKEREDYKPVDIVRSLLRMISNNIGQISYLNALRFGPKRIFLVDFSFGGILSQWILYLSLLISGKWEEVPPSLALGDWLWSMSKGEAKAMFLRHEGFLGAVGAFMSSDKHGVKELLVNQKWCKELLASYPLRRIKCMANKTGSLMEMKV</sequence>
<dbReference type="InterPro" id="IPR043129">
    <property type="entry name" value="ATPase_NBD"/>
</dbReference>
<protein>
    <submittedName>
        <fullName evidence="1">Uncharacterized protein</fullName>
    </submittedName>
</protein>
<dbReference type="AlphaFoldDB" id="A0AAN9R7A8"/>
<dbReference type="Pfam" id="PF03630">
    <property type="entry name" value="Fumble"/>
    <property type="match status" value="2"/>
</dbReference>
<evidence type="ECO:0000313" key="1">
    <source>
        <dbReference type="EMBL" id="KAK7361851.1"/>
    </source>
</evidence>
<organism evidence="1 2">
    <name type="scientific">Canavalia gladiata</name>
    <name type="common">Sword bean</name>
    <name type="synonym">Dolichos gladiatus</name>
    <dbReference type="NCBI Taxonomy" id="3824"/>
    <lineage>
        <taxon>Eukaryota</taxon>
        <taxon>Viridiplantae</taxon>
        <taxon>Streptophyta</taxon>
        <taxon>Embryophyta</taxon>
        <taxon>Tracheophyta</taxon>
        <taxon>Spermatophyta</taxon>
        <taxon>Magnoliopsida</taxon>
        <taxon>eudicotyledons</taxon>
        <taxon>Gunneridae</taxon>
        <taxon>Pentapetalae</taxon>
        <taxon>rosids</taxon>
        <taxon>fabids</taxon>
        <taxon>Fabales</taxon>
        <taxon>Fabaceae</taxon>
        <taxon>Papilionoideae</taxon>
        <taxon>50 kb inversion clade</taxon>
        <taxon>NPAAA clade</taxon>
        <taxon>indigoferoid/millettioid clade</taxon>
        <taxon>Phaseoleae</taxon>
        <taxon>Canavalia</taxon>
    </lineage>
</organism>
<keyword evidence="2" id="KW-1185">Reference proteome</keyword>
<gene>
    <name evidence="1" type="ORF">VNO77_03936</name>
</gene>
<dbReference type="GO" id="GO:0004594">
    <property type="term" value="F:pantothenate kinase activity"/>
    <property type="evidence" value="ECO:0007669"/>
    <property type="project" value="TreeGrafter"/>
</dbReference>
<comment type="caution">
    <text evidence="1">The sequence shown here is derived from an EMBL/GenBank/DDBJ whole genome shotgun (WGS) entry which is preliminary data.</text>
</comment>
<dbReference type="EMBL" id="JAYMYQ010000001">
    <property type="protein sequence ID" value="KAK7361851.1"/>
    <property type="molecule type" value="Genomic_DNA"/>
</dbReference>
<dbReference type="SUPFAM" id="SSF53067">
    <property type="entry name" value="Actin-like ATPase domain"/>
    <property type="match status" value="1"/>
</dbReference>
<dbReference type="InterPro" id="IPR004567">
    <property type="entry name" value="Type_II_PanK"/>
</dbReference>
<accession>A0AAN9R7A8</accession>
<dbReference type="PANTHER" id="PTHR12280:SF34">
    <property type="entry name" value="PANTOTHENATE KINASE 1"/>
    <property type="match status" value="1"/>
</dbReference>
<dbReference type="GO" id="GO:0005829">
    <property type="term" value="C:cytosol"/>
    <property type="evidence" value="ECO:0007669"/>
    <property type="project" value="TreeGrafter"/>
</dbReference>
<evidence type="ECO:0000313" key="2">
    <source>
        <dbReference type="Proteomes" id="UP001367508"/>
    </source>
</evidence>
<dbReference type="GO" id="GO:0015937">
    <property type="term" value="P:coenzyme A biosynthetic process"/>
    <property type="evidence" value="ECO:0007669"/>
    <property type="project" value="InterPro"/>
</dbReference>
<reference evidence="1 2" key="1">
    <citation type="submission" date="2024-01" db="EMBL/GenBank/DDBJ databases">
        <title>The genomes of 5 underutilized Papilionoideae crops provide insights into root nodulation and disease resistanc.</title>
        <authorList>
            <person name="Jiang F."/>
        </authorList>
    </citation>
    <scope>NUCLEOTIDE SEQUENCE [LARGE SCALE GENOMIC DNA]</scope>
    <source>
        <strain evidence="1">LVBAO_FW01</strain>
        <tissue evidence="1">Leaves</tissue>
    </source>
</reference>
<dbReference type="GO" id="GO:0005634">
    <property type="term" value="C:nucleus"/>
    <property type="evidence" value="ECO:0007669"/>
    <property type="project" value="TreeGrafter"/>
</dbReference>
<dbReference type="Gene3D" id="3.30.420.40">
    <property type="match status" value="1"/>
</dbReference>